<accession>A0AA94JCB8</accession>
<gene>
    <name evidence="2" type="ORF">CWE23_11990</name>
</gene>
<proteinExistence type="predicted"/>
<evidence type="ECO:0000313" key="2">
    <source>
        <dbReference type="EMBL" id="RUO40319.1"/>
    </source>
</evidence>
<dbReference type="SUPFAM" id="SSF53850">
    <property type="entry name" value="Periplasmic binding protein-like II"/>
    <property type="match status" value="2"/>
</dbReference>
<protein>
    <submittedName>
        <fullName evidence="2">ABC transporter substrate-binding protein</fullName>
    </submittedName>
</protein>
<dbReference type="RefSeq" id="WP_126820369.1">
    <property type="nucleotide sequence ID" value="NZ_PIPS01000004.1"/>
</dbReference>
<dbReference type="Proteomes" id="UP000286680">
    <property type="component" value="Unassembled WGS sequence"/>
</dbReference>
<dbReference type="EMBL" id="PIPS01000004">
    <property type="protein sequence ID" value="RUO40319.1"/>
    <property type="molecule type" value="Genomic_DNA"/>
</dbReference>
<feature type="signal peptide" evidence="1">
    <location>
        <begin position="1"/>
        <end position="21"/>
    </location>
</feature>
<name>A0AA94JCB8_9GAMM</name>
<keyword evidence="1" id="KW-0732">Signal</keyword>
<sequence>MKFIVLLALLSTLLSVFSAGAQQSLTFREPTPGPMVNYVTAVLEEAYADLGVELNYQPLPRLRAEQLAESGEIAGELGRLANLEEQLPSLNRVPFRLYEFSIVLVAKRSECGLCTIKAIDSVAHVSGMRAAEKVLEDADFDRPVFQQTKFEQVAKLLNSGRIDAALIADFQLRNLTLENPGDYVIYRLRDEAGYHYLHDSYKHLIEPLYQRLSAMKASGRLAALKKQYQLELPDQLRPIDMPTQFVAASSIQPGLTNADGSGSLWELISQLLANAVDELETSASNWPRARNLLVEQRAHLLVGVQKHQFEADFIYSELPIAMDDALYLFTTDDTVEQELLSGNQDHTVCYSGSDVQRTFLPKHVSYYKANAPLDCFAMLDLNRVDGVIDYKHNLPDWTEKPYRRERLRDPVPLYLAFNNNEIGQLLKAHLDRALKSQLPPGLVGENRNTIR</sequence>
<reference evidence="3" key="1">
    <citation type="journal article" date="2018" name="Front. Microbiol.">
        <title>Genome-Based Analysis Reveals the Taxonomy and Diversity of the Family Idiomarinaceae.</title>
        <authorList>
            <person name="Liu Y."/>
            <person name="Lai Q."/>
            <person name="Shao Z."/>
        </authorList>
    </citation>
    <scope>NUCLEOTIDE SEQUENCE [LARGE SCALE GENOMIC DNA]</scope>
    <source>
        <strain evidence="3">SN-14</strain>
    </source>
</reference>
<dbReference type="Gene3D" id="3.40.190.10">
    <property type="entry name" value="Periplasmic binding protein-like II"/>
    <property type="match status" value="2"/>
</dbReference>
<organism evidence="2 3">
    <name type="scientific">Idiomarina aquatica</name>
    <dbReference type="NCBI Taxonomy" id="1327752"/>
    <lineage>
        <taxon>Bacteria</taxon>
        <taxon>Pseudomonadati</taxon>
        <taxon>Pseudomonadota</taxon>
        <taxon>Gammaproteobacteria</taxon>
        <taxon>Alteromonadales</taxon>
        <taxon>Idiomarinaceae</taxon>
        <taxon>Idiomarina</taxon>
    </lineage>
</organism>
<comment type="caution">
    <text evidence="2">The sequence shown here is derived from an EMBL/GenBank/DDBJ whole genome shotgun (WGS) entry which is preliminary data.</text>
</comment>
<feature type="chain" id="PRO_5041732982" evidence="1">
    <location>
        <begin position="22"/>
        <end position="451"/>
    </location>
</feature>
<dbReference type="AlphaFoldDB" id="A0AA94JCB8"/>
<evidence type="ECO:0000256" key="1">
    <source>
        <dbReference type="SAM" id="SignalP"/>
    </source>
</evidence>
<evidence type="ECO:0000313" key="3">
    <source>
        <dbReference type="Proteomes" id="UP000286680"/>
    </source>
</evidence>
<keyword evidence="3" id="KW-1185">Reference proteome</keyword>